<feature type="non-terminal residue" evidence="1">
    <location>
        <position position="1"/>
    </location>
</feature>
<reference evidence="1" key="1">
    <citation type="submission" date="2020-11" db="EMBL/GenBank/DDBJ databases">
        <authorList>
            <consortium name="DOE Joint Genome Institute"/>
            <person name="Ahrendt S."/>
            <person name="Riley R."/>
            <person name="Andreopoulos W."/>
            <person name="Labutti K."/>
            <person name="Pangilinan J."/>
            <person name="Ruiz-Duenas F.J."/>
            <person name="Barrasa J.M."/>
            <person name="Sanchez-Garcia M."/>
            <person name="Camarero S."/>
            <person name="Miyauchi S."/>
            <person name="Serrano A."/>
            <person name="Linde D."/>
            <person name="Babiker R."/>
            <person name="Drula E."/>
            <person name="Ayuso-Fernandez I."/>
            <person name="Pacheco R."/>
            <person name="Padilla G."/>
            <person name="Ferreira P."/>
            <person name="Barriuso J."/>
            <person name="Kellner H."/>
            <person name="Castanera R."/>
            <person name="Alfaro M."/>
            <person name="Ramirez L."/>
            <person name="Pisabarro A.G."/>
            <person name="Kuo A."/>
            <person name="Tritt A."/>
            <person name="Lipzen A."/>
            <person name="He G."/>
            <person name="Yan M."/>
            <person name="Ng V."/>
            <person name="Cullen D."/>
            <person name="Martin F."/>
            <person name="Rosso M.-N."/>
            <person name="Henrissat B."/>
            <person name="Hibbett D."/>
            <person name="Martinez A.T."/>
            <person name="Grigoriev I.V."/>
        </authorList>
    </citation>
    <scope>NUCLEOTIDE SEQUENCE</scope>
    <source>
        <strain evidence="1">CBS 247.69</strain>
    </source>
</reference>
<comment type="caution">
    <text evidence="1">The sequence shown here is derived from an EMBL/GenBank/DDBJ whole genome shotgun (WGS) entry which is preliminary data.</text>
</comment>
<dbReference type="EMBL" id="MU150894">
    <property type="protein sequence ID" value="KAF9455221.1"/>
    <property type="molecule type" value="Genomic_DNA"/>
</dbReference>
<evidence type="ECO:0000313" key="1">
    <source>
        <dbReference type="EMBL" id="KAF9455221.1"/>
    </source>
</evidence>
<dbReference type="AlphaFoldDB" id="A0A9P5XTM5"/>
<accession>A0A9P5XTM5</accession>
<protein>
    <submittedName>
        <fullName evidence="1">Uncharacterized protein</fullName>
    </submittedName>
</protein>
<sequence>KPSVAQTNHALQLVVNDLLEFWEHGVYFSRTYKHRLGRLFKAMLVPLIADMVAVRQVIGLPISTTAHYFCTFCDLDYDDIDIINREEWPLKDATEFRQFATLWKEAQLETHQKEIFQAFGVRWSALLDLPYWNPVLFSVIDSMHALDLNLFQNHVRNIFKIN</sequence>
<proteinExistence type="predicted"/>
<keyword evidence="2" id="KW-1185">Reference proteome</keyword>
<feature type="non-terminal residue" evidence="1">
    <location>
        <position position="162"/>
    </location>
</feature>
<evidence type="ECO:0000313" key="2">
    <source>
        <dbReference type="Proteomes" id="UP000807353"/>
    </source>
</evidence>
<dbReference type="Proteomes" id="UP000807353">
    <property type="component" value="Unassembled WGS sequence"/>
</dbReference>
<name>A0A9P5XTM5_9AGAR</name>
<gene>
    <name evidence="1" type="ORF">BDZ94DRAFT_1148659</name>
</gene>
<organism evidence="1 2">
    <name type="scientific">Collybia nuda</name>
    <dbReference type="NCBI Taxonomy" id="64659"/>
    <lineage>
        <taxon>Eukaryota</taxon>
        <taxon>Fungi</taxon>
        <taxon>Dikarya</taxon>
        <taxon>Basidiomycota</taxon>
        <taxon>Agaricomycotina</taxon>
        <taxon>Agaricomycetes</taxon>
        <taxon>Agaricomycetidae</taxon>
        <taxon>Agaricales</taxon>
        <taxon>Tricholomatineae</taxon>
        <taxon>Clitocybaceae</taxon>
        <taxon>Collybia</taxon>
    </lineage>
</organism>
<dbReference type="OrthoDB" id="3039677at2759"/>